<keyword evidence="3" id="KW-1185">Reference proteome</keyword>
<evidence type="ECO:0000256" key="1">
    <source>
        <dbReference type="SAM" id="MobiDB-lite"/>
    </source>
</evidence>
<accession>A0A168NTM3</accession>
<organism evidence="2 3">
    <name type="scientific">Paenibacillus glacialis</name>
    <dbReference type="NCBI Taxonomy" id="494026"/>
    <lineage>
        <taxon>Bacteria</taxon>
        <taxon>Bacillati</taxon>
        <taxon>Bacillota</taxon>
        <taxon>Bacilli</taxon>
        <taxon>Bacillales</taxon>
        <taxon>Paenibacillaceae</taxon>
        <taxon>Paenibacillus</taxon>
    </lineage>
</organism>
<comment type="caution">
    <text evidence="2">The sequence shown here is derived from an EMBL/GenBank/DDBJ whole genome shotgun (WGS) entry which is preliminary data.</text>
</comment>
<dbReference type="EMBL" id="LVJH01000002">
    <property type="protein sequence ID" value="OAB46100.1"/>
    <property type="molecule type" value="Genomic_DNA"/>
</dbReference>
<feature type="region of interest" description="Disordered" evidence="1">
    <location>
        <begin position="42"/>
        <end position="62"/>
    </location>
</feature>
<dbReference type="Proteomes" id="UP000076967">
    <property type="component" value="Unassembled WGS sequence"/>
</dbReference>
<gene>
    <name evidence="2" type="ORF">PGLA_01525</name>
</gene>
<dbReference type="RefSeq" id="WP_068527674.1">
    <property type="nucleotide sequence ID" value="NZ_LVJH01000002.1"/>
</dbReference>
<proteinExistence type="predicted"/>
<dbReference type="OrthoDB" id="2988996at2"/>
<sequence>MKTVSAQQASLQIDDYLDLLNFAKKIEDLKWQKEIIRKLKRMNDSASSPKTYDYESNPIQHL</sequence>
<dbReference type="AlphaFoldDB" id="A0A168NTM3"/>
<name>A0A168NTM3_9BACL</name>
<reference evidence="2 3" key="1">
    <citation type="submission" date="2016-03" db="EMBL/GenBank/DDBJ databases">
        <title>Draft genome sequence of Paenibacillus glacialis DSM 22343.</title>
        <authorList>
            <person name="Shin S.-K."/>
            <person name="Yi H."/>
        </authorList>
    </citation>
    <scope>NUCLEOTIDE SEQUENCE [LARGE SCALE GENOMIC DNA]</scope>
    <source>
        <strain evidence="2 3">DSM 22343</strain>
    </source>
</reference>
<protein>
    <submittedName>
        <fullName evidence="2">Uncharacterized protein</fullName>
    </submittedName>
</protein>
<evidence type="ECO:0000313" key="2">
    <source>
        <dbReference type="EMBL" id="OAB46100.1"/>
    </source>
</evidence>
<evidence type="ECO:0000313" key="3">
    <source>
        <dbReference type="Proteomes" id="UP000076967"/>
    </source>
</evidence>